<accession>A0A1M7Y719</accession>
<feature type="domain" description="Sulfatase N-terminal" evidence="3">
    <location>
        <begin position="4"/>
        <end position="333"/>
    </location>
</feature>
<dbReference type="InterPro" id="IPR017850">
    <property type="entry name" value="Alkaline_phosphatase_core_sf"/>
</dbReference>
<keyword evidence="1" id="KW-0479">Metal-binding</keyword>
<evidence type="ECO:0000256" key="2">
    <source>
        <dbReference type="ARBA" id="ARBA00022801"/>
    </source>
</evidence>
<evidence type="ECO:0000259" key="3">
    <source>
        <dbReference type="Pfam" id="PF00884"/>
    </source>
</evidence>
<dbReference type="Pfam" id="PF00884">
    <property type="entry name" value="Sulfatase"/>
    <property type="match status" value="1"/>
</dbReference>
<dbReference type="RefSeq" id="WP_073588548.1">
    <property type="nucleotide sequence ID" value="NZ_FRFD01000005.1"/>
</dbReference>
<sequence>MKAIMVMYDSLSKSYLSPYGSASVRTPNFERLAKRAMRFDNFFVGSMPCMPARRELHTGRYNFLHRGWGPVEPFDDSMPQLLREHGTYTHLVTDHYHYLEDGGCTYHNRYSSWEVFRGQEGDYWKGEVGDPDIPLCENYQKAQDMPRLWRQDWINRKYLTCDKEMPQSRTFAAGLEFIETNKDSDNWFLQIETFDPHEPFFAQKEYRDMYPHAYSGKHFDWPSYGPVRESEELVNHIRAEYSALVSMCDAKLGLVLDVMDEHNLWKDTMLIVCTDHGFLLGEHNWWAKNIAPLYNEVANTPFFLYDPRYKTAGVCDKLAQTIDIPATLLEFFGADIPKDMQGKVLGKAYAENEVIHEQILYGYFGGTLNTSDGRFTYLRAPEKSVDFYEYTLMPANMNNMFSVDKLKGAELSEGFGFTKGAKVLQFKVSNPSSLCLAKNLLFDTMEDPGQTHNIDDRETETRLINGMLTLLKSSEAPKEQYERFDLPEEGEFSLSMLQDQRMEREKSMSGGIYDKYRWTPEAKELYYTISTLFRPQQSEQLTESLDKYLSGNRDETFIEIRDITCFVERMTESMQEMKMVKKVLATLIAYARA</sequence>
<organism evidence="4 5">
    <name type="scientific">Anaerocolumna xylanovorans DSM 12503</name>
    <dbReference type="NCBI Taxonomy" id="1121345"/>
    <lineage>
        <taxon>Bacteria</taxon>
        <taxon>Bacillati</taxon>
        <taxon>Bacillota</taxon>
        <taxon>Clostridia</taxon>
        <taxon>Lachnospirales</taxon>
        <taxon>Lachnospiraceae</taxon>
        <taxon>Anaerocolumna</taxon>
    </lineage>
</organism>
<dbReference type="EMBL" id="FRFD01000005">
    <property type="protein sequence ID" value="SHO48404.1"/>
    <property type="molecule type" value="Genomic_DNA"/>
</dbReference>
<dbReference type="Gene3D" id="3.40.720.10">
    <property type="entry name" value="Alkaline Phosphatase, subunit A"/>
    <property type="match status" value="1"/>
</dbReference>
<dbReference type="SUPFAM" id="SSF53649">
    <property type="entry name" value="Alkaline phosphatase-like"/>
    <property type="match status" value="1"/>
</dbReference>
<evidence type="ECO:0000256" key="1">
    <source>
        <dbReference type="ARBA" id="ARBA00022723"/>
    </source>
</evidence>
<keyword evidence="5" id="KW-1185">Reference proteome</keyword>
<dbReference type="GO" id="GO:0046872">
    <property type="term" value="F:metal ion binding"/>
    <property type="evidence" value="ECO:0007669"/>
    <property type="project" value="UniProtKB-KW"/>
</dbReference>
<dbReference type="PANTHER" id="PTHR45953">
    <property type="entry name" value="IDURONATE 2-SULFATASE"/>
    <property type="match status" value="1"/>
</dbReference>
<keyword evidence="2" id="KW-0378">Hydrolase</keyword>
<dbReference type="PANTHER" id="PTHR45953:SF1">
    <property type="entry name" value="IDURONATE 2-SULFATASE"/>
    <property type="match status" value="1"/>
</dbReference>
<proteinExistence type="predicted"/>
<evidence type="ECO:0000313" key="5">
    <source>
        <dbReference type="Proteomes" id="UP000184612"/>
    </source>
</evidence>
<gene>
    <name evidence="4" type="ORF">SAMN02745217_01832</name>
</gene>
<dbReference type="AlphaFoldDB" id="A0A1M7Y719"/>
<dbReference type="GO" id="GO:0005737">
    <property type="term" value="C:cytoplasm"/>
    <property type="evidence" value="ECO:0007669"/>
    <property type="project" value="TreeGrafter"/>
</dbReference>
<name>A0A1M7Y719_9FIRM</name>
<evidence type="ECO:0000313" key="4">
    <source>
        <dbReference type="EMBL" id="SHO48404.1"/>
    </source>
</evidence>
<dbReference type="GO" id="GO:0004423">
    <property type="term" value="F:iduronate-2-sulfatase activity"/>
    <property type="evidence" value="ECO:0007669"/>
    <property type="project" value="TreeGrafter"/>
</dbReference>
<protein>
    <submittedName>
        <fullName evidence="4">Arylsulfatase A</fullName>
    </submittedName>
</protein>
<dbReference type="CDD" id="cd16148">
    <property type="entry name" value="sulfatase_like"/>
    <property type="match status" value="1"/>
</dbReference>
<reference evidence="4 5" key="1">
    <citation type="submission" date="2016-12" db="EMBL/GenBank/DDBJ databases">
        <authorList>
            <person name="Song W.-J."/>
            <person name="Kurnit D.M."/>
        </authorList>
    </citation>
    <scope>NUCLEOTIDE SEQUENCE [LARGE SCALE GENOMIC DNA]</scope>
    <source>
        <strain evidence="4 5">DSM 12503</strain>
    </source>
</reference>
<dbReference type="Proteomes" id="UP000184612">
    <property type="component" value="Unassembled WGS sequence"/>
</dbReference>
<dbReference type="OrthoDB" id="279611at2"/>
<dbReference type="STRING" id="1121345.SAMN02745217_01832"/>
<dbReference type="InterPro" id="IPR000917">
    <property type="entry name" value="Sulfatase_N"/>
</dbReference>